<comment type="caution">
    <text evidence="3">The sequence shown here is derived from an EMBL/GenBank/DDBJ whole genome shotgun (WGS) entry which is preliminary data.</text>
</comment>
<dbReference type="NCBIfam" id="NF009466">
    <property type="entry name" value="PRK12826.1-2"/>
    <property type="match status" value="1"/>
</dbReference>
<dbReference type="PANTHER" id="PTHR42760:SF133">
    <property type="entry name" value="3-OXOACYL-[ACYL-CARRIER-PROTEIN] REDUCTASE"/>
    <property type="match status" value="1"/>
</dbReference>
<organism evidence="3 4">
    <name type="scientific">Alteriqipengyuania abyssalis</name>
    <dbReference type="NCBI Taxonomy" id="2860200"/>
    <lineage>
        <taxon>Bacteria</taxon>
        <taxon>Pseudomonadati</taxon>
        <taxon>Pseudomonadota</taxon>
        <taxon>Alphaproteobacteria</taxon>
        <taxon>Sphingomonadales</taxon>
        <taxon>Erythrobacteraceae</taxon>
        <taxon>Alteriqipengyuania</taxon>
    </lineage>
</organism>
<dbReference type="GO" id="GO:0047936">
    <property type="term" value="F:glucose 1-dehydrogenase [NAD(P)+] activity"/>
    <property type="evidence" value="ECO:0007669"/>
    <property type="project" value="UniProtKB-EC"/>
</dbReference>
<dbReference type="InterPro" id="IPR020904">
    <property type="entry name" value="Sc_DH/Rdtase_CS"/>
</dbReference>
<sequence length="255" mass="26743">MTKRLDGKIALITGGASVPGLGSATAQRLAEEGAKVCVTDIDLDGAEAVAKAIRDAGGTAMALKQDVAEEADWDSVLDRIAQEWGSLDILVNNAGIAVLRPIENLTSADWNKQLTVNLDSVFFGTRRAVEIMRKAGKGGSIVNLSSVAGLVGVPACSAYAAAKAGVRMFGKTIAIECARDNIRVNSIHPGMIDTNMQNVARSDNAEFFDQVVDSIPMGRMGDPVDIANAVLFLSCDEGRYVTGTELVVDGGMTAQ</sequence>
<dbReference type="InterPro" id="IPR036291">
    <property type="entry name" value="NAD(P)-bd_dom_sf"/>
</dbReference>
<dbReference type="EC" id="1.1.1.47" evidence="3"/>
<dbReference type="SUPFAM" id="SSF51735">
    <property type="entry name" value="NAD(P)-binding Rossmann-fold domains"/>
    <property type="match status" value="1"/>
</dbReference>
<evidence type="ECO:0000313" key="3">
    <source>
        <dbReference type="EMBL" id="MBY8337712.1"/>
    </source>
</evidence>
<dbReference type="NCBIfam" id="NF005559">
    <property type="entry name" value="PRK07231.1"/>
    <property type="match status" value="1"/>
</dbReference>
<dbReference type="Proteomes" id="UP000759298">
    <property type="component" value="Unassembled WGS sequence"/>
</dbReference>
<protein>
    <submittedName>
        <fullName evidence="3">Glucose 1-dehydrogenase</fullName>
        <ecNumber evidence="3">1.1.1.47</ecNumber>
    </submittedName>
</protein>
<keyword evidence="4" id="KW-1185">Reference proteome</keyword>
<gene>
    <name evidence="3" type="ORF">KYN89_11730</name>
</gene>
<dbReference type="Pfam" id="PF13561">
    <property type="entry name" value="adh_short_C2"/>
    <property type="match status" value="1"/>
</dbReference>
<dbReference type="PRINTS" id="PR00080">
    <property type="entry name" value="SDRFAMILY"/>
</dbReference>
<dbReference type="PROSITE" id="PS00061">
    <property type="entry name" value="ADH_SHORT"/>
    <property type="match status" value="1"/>
</dbReference>
<evidence type="ECO:0000256" key="2">
    <source>
        <dbReference type="ARBA" id="ARBA00023002"/>
    </source>
</evidence>
<dbReference type="Gene3D" id="3.40.50.720">
    <property type="entry name" value="NAD(P)-binding Rossmann-like Domain"/>
    <property type="match status" value="1"/>
</dbReference>
<keyword evidence="2 3" id="KW-0560">Oxidoreductase</keyword>
<evidence type="ECO:0000313" key="4">
    <source>
        <dbReference type="Proteomes" id="UP000759298"/>
    </source>
</evidence>
<dbReference type="EMBL" id="JAHWXP010000003">
    <property type="protein sequence ID" value="MBY8337712.1"/>
    <property type="molecule type" value="Genomic_DNA"/>
</dbReference>
<dbReference type="RefSeq" id="WP_222825230.1">
    <property type="nucleotide sequence ID" value="NZ_JAHWXP010000003.1"/>
</dbReference>
<accession>A0ABS7PF52</accession>
<dbReference type="PANTHER" id="PTHR42760">
    <property type="entry name" value="SHORT-CHAIN DEHYDROGENASES/REDUCTASES FAMILY MEMBER"/>
    <property type="match status" value="1"/>
</dbReference>
<name>A0ABS7PF52_9SPHN</name>
<dbReference type="PRINTS" id="PR00081">
    <property type="entry name" value="GDHRDH"/>
</dbReference>
<proteinExistence type="inferred from homology"/>
<dbReference type="InterPro" id="IPR002347">
    <property type="entry name" value="SDR_fam"/>
</dbReference>
<comment type="similarity">
    <text evidence="1">Belongs to the short-chain dehydrogenases/reductases (SDR) family.</text>
</comment>
<evidence type="ECO:0000256" key="1">
    <source>
        <dbReference type="ARBA" id="ARBA00006484"/>
    </source>
</evidence>
<reference evidence="3 4" key="1">
    <citation type="submission" date="2021-07" db="EMBL/GenBank/DDBJ databases">
        <title>Alteriqipengyuania abyssalis NZ-12B nov, sp.nov isolated from deep sea sponge in pacific ocean.</title>
        <authorList>
            <person name="Tareen S."/>
            <person name="Wink J."/>
        </authorList>
    </citation>
    <scope>NUCLEOTIDE SEQUENCE [LARGE SCALE GENOMIC DNA]</scope>
    <source>
        <strain evidence="3 4">NZ-12B</strain>
    </source>
</reference>